<dbReference type="STRING" id="158898.SAMN04488548_1343406"/>
<accession>A0A1H2KMM0</accession>
<sequence>MSRIPSWASAMALVLTTVLGVGYLVVGVLAVDPTRTHTSITVDLTDSSGLTAGSDVVYRGVNIGQVDEVTGRPGGVQVRLTYDADYRIPVETDLKVEQLSSLGEPVFAFMPNSDTGPFLENDAHLTQTVEVPTSVAQLLGDSSEMLEQVEPERVTRLIDTFSQSVTGVESTVTPAVRRGADLLLMTLTSRQGHLDALTDHMTDILSKTDELKQAMVSAPPQLDKFGESLGVSYEYLFFASRKLRGREVMGSWREEQQQLVEVLEKLSPDLLALGGALRPITQASGPLVGMIDLADLLDHAIHSLPGDRLRVTLTAPGS</sequence>
<evidence type="ECO:0000313" key="3">
    <source>
        <dbReference type="Proteomes" id="UP000183180"/>
    </source>
</evidence>
<dbReference type="EMBL" id="FNLM01000034">
    <property type="protein sequence ID" value="SDU69606.1"/>
    <property type="molecule type" value="Genomic_DNA"/>
</dbReference>
<evidence type="ECO:0000313" key="2">
    <source>
        <dbReference type="EMBL" id="SDU69606.1"/>
    </source>
</evidence>
<dbReference type="InterPro" id="IPR052336">
    <property type="entry name" value="MlaD_Phospholipid_Transporter"/>
</dbReference>
<dbReference type="PANTHER" id="PTHR33371">
    <property type="entry name" value="INTERMEMBRANE PHOSPHOLIPID TRANSPORT SYSTEM BINDING PROTEIN MLAD-RELATED"/>
    <property type="match status" value="1"/>
</dbReference>
<proteinExistence type="predicted"/>
<dbReference type="PANTHER" id="PTHR33371:SF16">
    <property type="entry name" value="MCE-FAMILY PROTEIN MCE3F"/>
    <property type="match status" value="1"/>
</dbReference>
<dbReference type="OrthoDB" id="4371474at2"/>
<dbReference type="RefSeq" id="WP_074852047.1">
    <property type="nucleotide sequence ID" value="NZ_FNLM01000034.1"/>
</dbReference>
<gene>
    <name evidence="2" type="ORF">SAMN04488548_1343406</name>
</gene>
<dbReference type="Proteomes" id="UP000183180">
    <property type="component" value="Unassembled WGS sequence"/>
</dbReference>
<feature type="domain" description="Mce/MlaD" evidence="1">
    <location>
        <begin position="38"/>
        <end position="111"/>
    </location>
</feature>
<organism evidence="2 3">
    <name type="scientific">Gordonia westfalica</name>
    <dbReference type="NCBI Taxonomy" id="158898"/>
    <lineage>
        <taxon>Bacteria</taxon>
        <taxon>Bacillati</taxon>
        <taxon>Actinomycetota</taxon>
        <taxon>Actinomycetes</taxon>
        <taxon>Mycobacteriales</taxon>
        <taxon>Gordoniaceae</taxon>
        <taxon>Gordonia</taxon>
    </lineage>
</organism>
<name>A0A1H2KMM0_9ACTN</name>
<reference evidence="2 3" key="1">
    <citation type="submission" date="2016-10" db="EMBL/GenBank/DDBJ databases">
        <authorList>
            <person name="de Groot N.N."/>
        </authorList>
    </citation>
    <scope>NUCLEOTIDE SEQUENCE [LARGE SCALE GENOMIC DNA]</scope>
    <source>
        <strain evidence="2 3">DSM 44215</strain>
    </source>
</reference>
<dbReference type="AlphaFoldDB" id="A0A1H2KMM0"/>
<dbReference type="InterPro" id="IPR003399">
    <property type="entry name" value="Mce/MlaD"/>
</dbReference>
<dbReference type="Pfam" id="PF02470">
    <property type="entry name" value="MlaD"/>
    <property type="match status" value="1"/>
</dbReference>
<protein>
    <submittedName>
        <fullName evidence="2">Virulence factor Mce family protein</fullName>
    </submittedName>
</protein>
<dbReference type="GO" id="GO:0005576">
    <property type="term" value="C:extracellular region"/>
    <property type="evidence" value="ECO:0007669"/>
    <property type="project" value="TreeGrafter"/>
</dbReference>
<evidence type="ECO:0000259" key="1">
    <source>
        <dbReference type="Pfam" id="PF02470"/>
    </source>
</evidence>